<dbReference type="PROSITE" id="PS50109">
    <property type="entry name" value="HIS_KIN"/>
    <property type="match status" value="1"/>
</dbReference>
<dbReference type="PRINTS" id="PR00344">
    <property type="entry name" value="BCTRLSENSOR"/>
</dbReference>
<evidence type="ECO:0000313" key="10">
    <source>
        <dbReference type="EMBL" id="MCP3056446.1"/>
    </source>
</evidence>
<comment type="caution">
    <text evidence="10">The sequence shown here is derived from an EMBL/GenBank/DDBJ whole genome shotgun (WGS) entry which is preliminary data.</text>
</comment>
<dbReference type="GO" id="GO:0000155">
    <property type="term" value="F:phosphorelay sensor kinase activity"/>
    <property type="evidence" value="ECO:0007669"/>
    <property type="project" value="InterPro"/>
</dbReference>
<dbReference type="SMART" id="SM00086">
    <property type="entry name" value="PAC"/>
    <property type="match status" value="1"/>
</dbReference>
<dbReference type="EMBL" id="JALHBS010000093">
    <property type="protein sequence ID" value="MCP3056446.1"/>
    <property type="molecule type" value="Genomic_DNA"/>
</dbReference>
<dbReference type="AlphaFoldDB" id="A0A9X2H8V4"/>
<sequence length="706" mass="76113">MAAVTQPPEALIIAPHGRDASVAASLLAEVGLPSRVCADLDALSREISDDTAFLVMTEEATRGADLRPLVGRLEAQPSWSDLACVILTNRGGGPERNPAAARMSEGFGNVTFIERPFHPTTFTSAARTALKGRLRQFEARARLDELRESRERLTTALTAGRLGSWELDLKTSKLIVSDSCKANFGREAKESLSYEELLASIHPDDQERMREAVARSIADNSDYVIEYRVIWPDGSVHWIEVRARVVSDEAKGYSSLVGVSSDITDRKTSEENLQHLNETLEERVAERTAELNRAHELVLTEIDQRERAEEQLRQAQKMEMIGQLTGGVAHDFNNLLMAVLGTLDLLRKHLAEDAKASRLIDGALQGAKRGAALTQRLLAFARRQDLRVEATDLVTLVGGMSALLEKSVGSDIEMRFDMADGLPSALIDPNQVELALLNLVVNARDAMPEGGTVSIGLDAASPTAKLNLPAGSYLRLSVTDSGQGMDAETVSRAIEPFFSTKELGKGTGLGLSMIHGLAVQLKGALRLESQIGRGTTAELWLPATTAVARTEAVIAGSGEILAGDAVPCSTILFVDDDFLIAMSTVDMLEDLGHEVIEANSGAAALEILRGPGAIDLMITDYSMPKMNGGQLAEEARRLRPGLPILLATGYAELPDNSSLEIPRLGKPYLQQQLAAEIAKLINVRHTVTTETGASTRVEVAPRRGSA</sequence>
<evidence type="ECO:0000256" key="3">
    <source>
        <dbReference type="ARBA" id="ARBA00022553"/>
    </source>
</evidence>
<dbReference type="PROSITE" id="PS50113">
    <property type="entry name" value="PAC"/>
    <property type="match status" value="1"/>
</dbReference>
<dbReference type="InterPro" id="IPR036097">
    <property type="entry name" value="HisK_dim/P_sf"/>
</dbReference>
<dbReference type="SUPFAM" id="SSF55785">
    <property type="entry name" value="PYP-like sensor domain (PAS domain)"/>
    <property type="match status" value="1"/>
</dbReference>
<keyword evidence="3 4" id="KW-0597">Phosphoprotein</keyword>
<dbReference type="Gene3D" id="3.30.450.20">
    <property type="entry name" value="PAS domain"/>
    <property type="match status" value="1"/>
</dbReference>
<dbReference type="SMART" id="SM00388">
    <property type="entry name" value="HisKA"/>
    <property type="match status" value="1"/>
</dbReference>
<dbReference type="SUPFAM" id="SSF55874">
    <property type="entry name" value="ATPase domain of HSP90 chaperone/DNA topoisomerase II/histidine kinase"/>
    <property type="match status" value="1"/>
</dbReference>
<dbReference type="EC" id="2.7.13.3" evidence="2"/>
<dbReference type="InterPro" id="IPR001789">
    <property type="entry name" value="Sig_transdc_resp-reg_receiver"/>
</dbReference>
<dbReference type="InterPro" id="IPR003661">
    <property type="entry name" value="HisK_dim/P_dom"/>
</dbReference>
<dbReference type="SMART" id="SM00387">
    <property type="entry name" value="HATPase_c"/>
    <property type="match status" value="1"/>
</dbReference>
<evidence type="ECO:0000256" key="2">
    <source>
        <dbReference type="ARBA" id="ARBA00012438"/>
    </source>
</evidence>
<dbReference type="NCBIfam" id="TIGR00229">
    <property type="entry name" value="sensory_box"/>
    <property type="match status" value="1"/>
</dbReference>
<dbReference type="Pfam" id="PF00072">
    <property type="entry name" value="Response_reg"/>
    <property type="match status" value="1"/>
</dbReference>
<dbReference type="InterPro" id="IPR004358">
    <property type="entry name" value="Sig_transdc_His_kin-like_C"/>
</dbReference>
<feature type="coiled-coil region" evidence="5">
    <location>
        <begin position="266"/>
        <end position="318"/>
    </location>
</feature>
<dbReference type="Gene3D" id="3.30.565.10">
    <property type="entry name" value="Histidine kinase-like ATPase, C-terminal domain"/>
    <property type="match status" value="1"/>
</dbReference>
<dbReference type="Pfam" id="PF02518">
    <property type="entry name" value="HATPase_c"/>
    <property type="match status" value="1"/>
</dbReference>
<dbReference type="InterPro" id="IPR000014">
    <property type="entry name" value="PAS"/>
</dbReference>
<dbReference type="InterPro" id="IPR035965">
    <property type="entry name" value="PAS-like_dom_sf"/>
</dbReference>
<dbReference type="SMART" id="SM00448">
    <property type="entry name" value="REC"/>
    <property type="match status" value="1"/>
</dbReference>
<keyword evidence="11" id="KW-1185">Reference proteome</keyword>
<organism evidence="10 11">
    <name type="scientific">Aurantimonas marianensis</name>
    <dbReference type="NCBI Taxonomy" id="2920428"/>
    <lineage>
        <taxon>Bacteria</taxon>
        <taxon>Pseudomonadati</taxon>
        <taxon>Pseudomonadota</taxon>
        <taxon>Alphaproteobacteria</taxon>
        <taxon>Hyphomicrobiales</taxon>
        <taxon>Aurantimonadaceae</taxon>
        <taxon>Aurantimonas</taxon>
    </lineage>
</organism>
<name>A0A9X2H8V4_9HYPH</name>
<proteinExistence type="predicted"/>
<dbReference type="InterPro" id="IPR011006">
    <property type="entry name" value="CheY-like_superfamily"/>
</dbReference>
<dbReference type="InterPro" id="IPR000700">
    <property type="entry name" value="PAS-assoc_C"/>
</dbReference>
<evidence type="ECO:0000259" key="6">
    <source>
        <dbReference type="PROSITE" id="PS50109"/>
    </source>
</evidence>
<feature type="domain" description="PAC" evidence="9">
    <location>
        <begin position="223"/>
        <end position="275"/>
    </location>
</feature>
<dbReference type="PANTHER" id="PTHR43065:SF42">
    <property type="entry name" value="TWO-COMPONENT SENSOR PPRA"/>
    <property type="match status" value="1"/>
</dbReference>
<dbReference type="PANTHER" id="PTHR43065">
    <property type="entry name" value="SENSOR HISTIDINE KINASE"/>
    <property type="match status" value="1"/>
</dbReference>
<evidence type="ECO:0000259" key="7">
    <source>
        <dbReference type="PROSITE" id="PS50110"/>
    </source>
</evidence>
<protein>
    <recommendedName>
        <fullName evidence="2">histidine kinase</fullName>
        <ecNumber evidence="2">2.7.13.3</ecNumber>
    </recommendedName>
</protein>
<dbReference type="SUPFAM" id="SSF52172">
    <property type="entry name" value="CheY-like"/>
    <property type="match status" value="1"/>
</dbReference>
<dbReference type="CDD" id="cd00130">
    <property type="entry name" value="PAS"/>
    <property type="match status" value="1"/>
</dbReference>
<feature type="domain" description="Histidine kinase" evidence="6">
    <location>
        <begin position="327"/>
        <end position="545"/>
    </location>
</feature>
<reference evidence="10" key="1">
    <citation type="submission" date="2022-03" db="EMBL/GenBank/DDBJ databases">
        <title>Aurantimonas Liuensis sp. Nov., isolated from the hadal seawater of the Mariana Trench.</title>
        <authorList>
            <person name="Liu R."/>
        </authorList>
    </citation>
    <scope>NUCLEOTIDE SEQUENCE</scope>
    <source>
        <strain evidence="10">LRZ36</strain>
    </source>
</reference>
<feature type="domain" description="PAS" evidence="8">
    <location>
        <begin position="149"/>
        <end position="220"/>
    </location>
</feature>
<evidence type="ECO:0000256" key="4">
    <source>
        <dbReference type="PROSITE-ProRule" id="PRU00169"/>
    </source>
</evidence>
<evidence type="ECO:0000256" key="5">
    <source>
        <dbReference type="SAM" id="Coils"/>
    </source>
</evidence>
<accession>A0A9X2H8V4</accession>
<keyword evidence="5" id="KW-0175">Coiled coil</keyword>
<comment type="catalytic activity">
    <reaction evidence="1">
        <text>ATP + protein L-histidine = ADP + protein N-phospho-L-histidine.</text>
        <dbReference type="EC" id="2.7.13.3"/>
    </reaction>
</comment>
<dbReference type="RefSeq" id="WP_253965253.1">
    <property type="nucleotide sequence ID" value="NZ_JALHBS010000093.1"/>
</dbReference>
<dbReference type="Gene3D" id="2.10.70.100">
    <property type="match status" value="1"/>
</dbReference>
<dbReference type="Gene3D" id="1.10.287.130">
    <property type="match status" value="1"/>
</dbReference>
<gene>
    <name evidence="10" type="ORF">MJ956_15025</name>
</gene>
<evidence type="ECO:0000259" key="9">
    <source>
        <dbReference type="PROSITE" id="PS50113"/>
    </source>
</evidence>
<dbReference type="InterPro" id="IPR036890">
    <property type="entry name" value="HATPase_C_sf"/>
</dbReference>
<dbReference type="Pfam" id="PF00512">
    <property type="entry name" value="HisKA"/>
    <property type="match status" value="1"/>
</dbReference>
<dbReference type="PROSITE" id="PS50110">
    <property type="entry name" value="RESPONSE_REGULATORY"/>
    <property type="match status" value="1"/>
</dbReference>
<dbReference type="PROSITE" id="PS50112">
    <property type="entry name" value="PAS"/>
    <property type="match status" value="1"/>
</dbReference>
<dbReference type="InterPro" id="IPR013655">
    <property type="entry name" value="PAS_fold_3"/>
</dbReference>
<feature type="domain" description="Response regulatory" evidence="7">
    <location>
        <begin position="570"/>
        <end position="681"/>
    </location>
</feature>
<dbReference type="InterPro" id="IPR001610">
    <property type="entry name" value="PAC"/>
</dbReference>
<dbReference type="InterPro" id="IPR005467">
    <property type="entry name" value="His_kinase_dom"/>
</dbReference>
<feature type="modified residue" description="4-aspartylphosphate" evidence="4">
    <location>
        <position position="620"/>
    </location>
</feature>
<dbReference type="Proteomes" id="UP001155220">
    <property type="component" value="Unassembled WGS sequence"/>
</dbReference>
<evidence type="ECO:0000256" key="1">
    <source>
        <dbReference type="ARBA" id="ARBA00000085"/>
    </source>
</evidence>
<dbReference type="InterPro" id="IPR003594">
    <property type="entry name" value="HATPase_dom"/>
</dbReference>
<dbReference type="SUPFAM" id="SSF47384">
    <property type="entry name" value="Homodimeric domain of signal transducing histidine kinase"/>
    <property type="match status" value="1"/>
</dbReference>
<dbReference type="Pfam" id="PF08447">
    <property type="entry name" value="PAS_3"/>
    <property type="match status" value="1"/>
</dbReference>
<evidence type="ECO:0000313" key="11">
    <source>
        <dbReference type="Proteomes" id="UP001155220"/>
    </source>
</evidence>
<dbReference type="Gene3D" id="3.40.50.2300">
    <property type="match status" value="1"/>
</dbReference>
<evidence type="ECO:0000259" key="8">
    <source>
        <dbReference type="PROSITE" id="PS50112"/>
    </source>
</evidence>